<dbReference type="GO" id="GO:0006740">
    <property type="term" value="P:NADPH regeneration"/>
    <property type="evidence" value="ECO:0007669"/>
    <property type="project" value="TreeGrafter"/>
</dbReference>
<evidence type="ECO:0000313" key="4">
    <source>
        <dbReference type="Proteomes" id="UP000000445"/>
    </source>
</evidence>
<sequence>MKPLRKIRLGVVGCGIAARELHLPALKNLSHLFEITAVTSRTKSHAEEFAKMVGNPVVFDSYEELLDSGLVDAVDLTLPVELNLPFIEKALQKGVHVICEKPISTDVETGKKVVELSKKSEKTVYIAENFRHVPAFWKAKELVESGSIGDPVFMSWQIWVGMDESNEYVHTDWRKKPKHVGGFLSDGGVHHAAAMRLILGEIEWVSAVAKDLSPLLGGMDFLSSIFEFENGTVGNYTVSYSLKGKERFEITGTNGKISIAWDRIVLNEEEIRVPQENSYQKEFEDFYHVVVEGKSNDLGSPVQALKDLAFIEACVKSGGNRVFVSSLL</sequence>
<evidence type="ECO:0000259" key="2">
    <source>
        <dbReference type="Pfam" id="PF22725"/>
    </source>
</evidence>
<dbReference type="GO" id="GO:0005737">
    <property type="term" value="C:cytoplasm"/>
    <property type="evidence" value="ECO:0007669"/>
    <property type="project" value="TreeGrafter"/>
</dbReference>
<evidence type="ECO:0000259" key="1">
    <source>
        <dbReference type="Pfam" id="PF01408"/>
    </source>
</evidence>
<gene>
    <name evidence="3" type="ordered locus">CTN_0375</name>
</gene>
<dbReference type="KEGG" id="tna:CTN_0375"/>
<dbReference type="EMBL" id="CP000916">
    <property type="protein sequence ID" value="ACM22551.1"/>
    <property type="molecule type" value="Genomic_DNA"/>
</dbReference>
<dbReference type="Gene3D" id="3.40.50.720">
    <property type="entry name" value="NAD(P)-binding Rossmann-like Domain"/>
    <property type="match status" value="1"/>
</dbReference>
<dbReference type="InterPro" id="IPR000683">
    <property type="entry name" value="Gfo/Idh/MocA-like_OxRdtase_N"/>
</dbReference>
<evidence type="ECO:0000313" key="3">
    <source>
        <dbReference type="EMBL" id="ACM22551.1"/>
    </source>
</evidence>
<dbReference type="SUPFAM" id="SSF55347">
    <property type="entry name" value="Glyceraldehyde-3-phosphate dehydrogenase-like, C-terminal domain"/>
    <property type="match status" value="1"/>
</dbReference>
<dbReference type="HOGENOM" id="CLU_023194_3_1_0"/>
<dbReference type="PANTHER" id="PTHR42840">
    <property type="entry name" value="NAD(P)-BINDING ROSSMANN-FOLD SUPERFAMILY PROTEIN-RELATED"/>
    <property type="match status" value="1"/>
</dbReference>
<reference evidence="3 4" key="1">
    <citation type="journal article" date="2009" name="Biosci. Biotechnol. Biochem.">
        <title>WeGAS: a web-based microbial genome annotation system.</title>
        <authorList>
            <person name="Lee D."/>
            <person name="Seo H."/>
            <person name="Park C."/>
            <person name="Park K."/>
        </authorList>
    </citation>
    <scope>NUCLEOTIDE SEQUENCE [LARGE SCALE GENOMIC DNA]</scope>
    <source>
        <strain evidence="4">ATCC 49049 / DSM 4359 / NBRC 107923 / NS-E</strain>
    </source>
</reference>
<dbReference type="SUPFAM" id="SSF51735">
    <property type="entry name" value="NAD(P)-binding Rossmann-fold domains"/>
    <property type="match status" value="1"/>
</dbReference>
<dbReference type="Pfam" id="PF22725">
    <property type="entry name" value="GFO_IDH_MocA_C3"/>
    <property type="match status" value="1"/>
</dbReference>
<dbReference type="Pfam" id="PF01408">
    <property type="entry name" value="GFO_IDH_MocA"/>
    <property type="match status" value="1"/>
</dbReference>
<dbReference type="Gene3D" id="3.30.360.10">
    <property type="entry name" value="Dihydrodipicolinate Reductase, domain 2"/>
    <property type="match status" value="1"/>
</dbReference>
<dbReference type="GO" id="GO:0016491">
    <property type="term" value="F:oxidoreductase activity"/>
    <property type="evidence" value="ECO:0007669"/>
    <property type="project" value="TreeGrafter"/>
</dbReference>
<dbReference type="eggNOG" id="COG0673">
    <property type="taxonomic scope" value="Bacteria"/>
</dbReference>
<feature type="domain" description="Gfo/Idh/MocA-like oxidoreductase N-terminal" evidence="1">
    <location>
        <begin position="7"/>
        <end position="126"/>
    </location>
</feature>
<dbReference type="GO" id="GO:0000166">
    <property type="term" value="F:nucleotide binding"/>
    <property type="evidence" value="ECO:0007669"/>
    <property type="project" value="InterPro"/>
</dbReference>
<dbReference type="PANTHER" id="PTHR42840:SF5">
    <property type="entry name" value="NAD(P)-BINDING ROSSMANN-FOLD SUPERFAMILY PROTEIN"/>
    <property type="match status" value="1"/>
</dbReference>
<dbReference type="Proteomes" id="UP000000445">
    <property type="component" value="Chromosome"/>
</dbReference>
<name>B9KC05_THENN</name>
<accession>B9KC05</accession>
<dbReference type="STRING" id="309803.CTN_0375"/>
<dbReference type="AlphaFoldDB" id="B9KC05"/>
<dbReference type="InterPro" id="IPR036291">
    <property type="entry name" value="NAD(P)-bd_dom_sf"/>
</dbReference>
<feature type="domain" description="GFO/IDH/MocA-like oxidoreductase" evidence="2">
    <location>
        <begin position="136"/>
        <end position="257"/>
    </location>
</feature>
<keyword evidence="4" id="KW-1185">Reference proteome</keyword>
<dbReference type="InterPro" id="IPR055170">
    <property type="entry name" value="GFO_IDH_MocA-like_dom"/>
</dbReference>
<protein>
    <submittedName>
        <fullName evidence="3">Oxidoreductase domain protein</fullName>
    </submittedName>
</protein>
<organism evidence="3 4">
    <name type="scientific">Thermotoga neapolitana (strain ATCC 49049 / DSM 4359 / NBRC 107923 / NS-E)</name>
    <dbReference type="NCBI Taxonomy" id="309803"/>
    <lineage>
        <taxon>Bacteria</taxon>
        <taxon>Thermotogati</taxon>
        <taxon>Thermotogota</taxon>
        <taxon>Thermotogae</taxon>
        <taxon>Thermotogales</taxon>
        <taxon>Thermotogaceae</taxon>
        <taxon>Thermotoga</taxon>
    </lineage>
</organism>
<proteinExistence type="predicted"/>